<feature type="compositionally biased region" description="Low complexity" evidence="1">
    <location>
        <begin position="34"/>
        <end position="47"/>
    </location>
</feature>
<dbReference type="STRING" id="554065.E1ZUG9"/>
<feature type="transmembrane region" description="Helical" evidence="2">
    <location>
        <begin position="92"/>
        <end position="111"/>
    </location>
</feature>
<gene>
    <name evidence="3" type="ORF">CHLNCDRAFT_33426</name>
</gene>
<dbReference type="InterPro" id="IPR021919">
    <property type="entry name" value="CCB1"/>
</dbReference>
<keyword evidence="2" id="KW-0812">Transmembrane</keyword>
<evidence type="ECO:0000313" key="4">
    <source>
        <dbReference type="Proteomes" id="UP000008141"/>
    </source>
</evidence>
<feature type="non-terminal residue" evidence="3">
    <location>
        <position position="270"/>
    </location>
</feature>
<dbReference type="FunCoup" id="E1ZUG9">
    <property type="interactions" value="595"/>
</dbReference>
<evidence type="ECO:0000313" key="3">
    <source>
        <dbReference type="EMBL" id="EFN50526.1"/>
    </source>
</evidence>
<dbReference type="AlphaFoldDB" id="E1ZUG9"/>
<reference evidence="3 4" key="1">
    <citation type="journal article" date="2010" name="Plant Cell">
        <title>The Chlorella variabilis NC64A genome reveals adaptation to photosymbiosis, coevolution with viruses, and cryptic sex.</title>
        <authorList>
            <person name="Blanc G."/>
            <person name="Duncan G."/>
            <person name="Agarkova I."/>
            <person name="Borodovsky M."/>
            <person name="Gurnon J."/>
            <person name="Kuo A."/>
            <person name="Lindquist E."/>
            <person name="Lucas S."/>
            <person name="Pangilinan J."/>
            <person name="Polle J."/>
            <person name="Salamov A."/>
            <person name="Terry A."/>
            <person name="Yamada T."/>
            <person name="Dunigan D.D."/>
            <person name="Grigoriev I.V."/>
            <person name="Claverie J.M."/>
            <person name="Van Etten J.L."/>
        </authorList>
    </citation>
    <scope>NUCLEOTIDE SEQUENCE [LARGE SCALE GENOMIC DNA]</scope>
    <source>
        <strain evidence="3 4">NC64A</strain>
    </source>
</reference>
<accession>E1ZUG9</accession>
<dbReference type="OrthoDB" id="447756at2759"/>
<dbReference type="EMBL" id="GL434009">
    <property type="protein sequence ID" value="EFN50526.1"/>
    <property type="molecule type" value="Genomic_DNA"/>
</dbReference>
<feature type="transmembrane region" description="Helical" evidence="2">
    <location>
        <begin position="203"/>
        <end position="219"/>
    </location>
</feature>
<feature type="transmembrane region" description="Helical" evidence="2">
    <location>
        <begin position="59"/>
        <end position="80"/>
    </location>
</feature>
<dbReference type="PANTHER" id="PTHR35302">
    <property type="match status" value="1"/>
</dbReference>
<dbReference type="eggNOG" id="ENOG502QR1Q">
    <property type="taxonomic scope" value="Eukaryota"/>
</dbReference>
<evidence type="ECO:0000256" key="1">
    <source>
        <dbReference type="SAM" id="MobiDB-lite"/>
    </source>
</evidence>
<keyword evidence="2" id="KW-1133">Transmembrane helix</keyword>
<proteinExistence type="predicted"/>
<protein>
    <submittedName>
        <fullName evidence="3">Uncharacterized protein</fullName>
    </submittedName>
</protein>
<keyword evidence="2" id="KW-0472">Membrane</keyword>
<dbReference type="KEGG" id="cvr:CHLNCDRAFT_33426"/>
<feature type="transmembrane region" description="Helical" evidence="2">
    <location>
        <begin position="178"/>
        <end position="197"/>
    </location>
</feature>
<feature type="region of interest" description="Disordered" evidence="1">
    <location>
        <begin position="33"/>
        <end position="59"/>
    </location>
</feature>
<keyword evidence="4" id="KW-1185">Reference proteome</keyword>
<dbReference type="Proteomes" id="UP000008141">
    <property type="component" value="Unassembled WGS sequence"/>
</dbReference>
<dbReference type="InParanoid" id="E1ZUG9"/>
<dbReference type="RefSeq" id="XP_005842658.1">
    <property type="nucleotide sequence ID" value="XM_005842601.1"/>
</dbReference>
<organism evidence="4">
    <name type="scientific">Chlorella variabilis</name>
    <name type="common">Green alga</name>
    <dbReference type="NCBI Taxonomy" id="554065"/>
    <lineage>
        <taxon>Eukaryota</taxon>
        <taxon>Viridiplantae</taxon>
        <taxon>Chlorophyta</taxon>
        <taxon>core chlorophytes</taxon>
        <taxon>Trebouxiophyceae</taxon>
        <taxon>Chlorellales</taxon>
        <taxon>Chlorellaceae</taxon>
        <taxon>Chlorella clade</taxon>
        <taxon>Chlorella</taxon>
    </lineage>
</organism>
<dbReference type="Pfam" id="PF12046">
    <property type="entry name" value="CCB1"/>
    <property type="match status" value="1"/>
</dbReference>
<name>E1ZUG9_CHLVA</name>
<dbReference type="GeneID" id="17349959"/>
<evidence type="ECO:0000256" key="2">
    <source>
        <dbReference type="SAM" id="Phobius"/>
    </source>
</evidence>
<dbReference type="OMA" id="QIFRYFK"/>
<dbReference type="PANTHER" id="PTHR35302:SF1">
    <property type="entry name" value="PROTEIN COFACTOR ASSEMBLY OF COMPLEX C SUBUNIT B CCB1, CHLOROPLASTIC"/>
    <property type="match status" value="1"/>
</dbReference>
<sequence>MQAALGKHISPISHANAIGRPARRSAVVPQRRLAVAAASQQQGPSSSRSERQLPQRRPAGPATLAQLAALWAAAALPAQASEALSGGPPASSYYVSLGLFVMTVPGLWSLIKRSPKAKIKRKTFEVAGPGNPAALPLDVRARQIFDYFKKYNYEVKERGEVITFEGTYAASASQASALVLYTLVGLASTALVLSITVPQVGSWWYALCALSPAAGAYYWRNAERTEEFRVKMVTSDDEQTTDIVVEGDDEEIERFWKELGLMEKGKVLVK</sequence>